<dbReference type="EMBL" id="KK035230">
    <property type="protein sequence ID" value="EXM15433.1"/>
    <property type="molecule type" value="Genomic_DNA"/>
</dbReference>
<gene>
    <name evidence="2" type="ORF">FOTG_16227</name>
</gene>
<dbReference type="AlphaFoldDB" id="X0KPF9"/>
<accession>X0KPF9</accession>
<protein>
    <submittedName>
        <fullName evidence="2">Uncharacterized protein</fullName>
    </submittedName>
</protein>
<proteinExistence type="inferred from homology"/>
<dbReference type="Gene3D" id="3.10.350.10">
    <property type="entry name" value="LysM domain"/>
    <property type="match status" value="1"/>
</dbReference>
<dbReference type="InterPro" id="IPR036779">
    <property type="entry name" value="LysM_dom_sf"/>
</dbReference>
<reference evidence="2" key="2">
    <citation type="submission" date="2014-03" db="EMBL/GenBank/DDBJ databases">
        <title>The Genome Annotation of Fusarium oxysporum Cotton.</title>
        <authorList>
            <consortium name="The Broad Institute Genomics Platform"/>
            <person name="Ma L.-J."/>
            <person name="Corby-Kistler H."/>
            <person name="Broz K."/>
            <person name="Gale L.R."/>
            <person name="Jonkers W."/>
            <person name="O'Donnell K."/>
            <person name="Ploetz R."/>
            <person name="Steinberg C."/>
            <person name="Schwartz D.C."/>
            <person name="VanEtten H."/>
            <person name="Zhou S."/>
            <person name="Young S.K."/>
            <person name="Zeng Q."/>
            <person name="Gargeya S."/>
            <person name="Fitzgerald M."/>
            <person name="Abouelleil A."/>
            <person name="Alvarado L."/>
            <person name="Chapman S.B."/>
            <person name="Gainer-Dewar J."/>
            <person name="Goldberg J."/>
            <person name="Griggs A."/>
            <person name="Gujja S."/>
            <person name="Hansen M."/>
            <person name="Howarth C."/>
            <person name="Imamovic A."/>
            <person name="Ireland A."/>
            <person name="Larimer J."/>
            <person name="McCowan C."/>
            <person name="Murphy C."/>
            <person name="Pearson M."/>
            <person name="Poon T.W."/>
            <person name="Priest M."/>
            <person name="Roberts A."/>
            <person name="Saif S."/>
            <person name="Shea T."/>
            <person name="Sykes S."/>
            <person name="Wortman J."/>
            <person name="Nusbaum C."/>
            <person name="Birren B."/>
        </authorList>
    </citation>
    <scope>NUCLEOTIDE SEQUENCE</scope>
    <source>
        <strain evidence="2">25433</strain>
    </source>
</reference>
<reference evidence="2" key="1">
    <citation type="submission" date="2011-11" db="EMBL/GenBank/DDBJ databases">
        <title>The Genome Sequence of Fusarium oxysporum Cotton.</title>
        <authorList>
            <consortium name="The Broad Institute Genome Sequencing Platform"/>
            <person name="Ma L.-J."/>
            <person name="Gale L.R."/>
            <person name="Schwartz D.C."/>
            <person name="Zhou S."/>
            <person name="Corby-Kistler H."/>
            <person name="Young S.K."/>
            <person name="Zeng Q."/>
            <person name="Gargeya S."/>
            <person name="Fitzgerald M."/>
            <person name="Haas B."/>
            <person name="Abouelleil A."/>
            <person name="Alvarado L."/>
            <person name="Arachchi H.M."/>
            <person name="Berlin A."/>
            <person name="Brown A."/>
            <person name="Chapman S.B."/>
            <person name="Chen Z."/>
            <person name="Dunbar C."/>
            <person name="Freedman E."/>
            <person name="Gearin G."/>
            <person name="Goldberg J."/>
            <person name="Griggs A."/>
            <person name="Gujja S."/>
            <person name="Heiman D."/>
            <person name="Howarth C."/>
            <person name="Larson L."/>
            <person name="Lui A."/>
            <person name="MacDonald P.J.P."/>
            <person name="Montmayeur A."/>
            <person name="Murphy C."/>
            <person name="Neiman D."/>
            <person name="Pearson M."/>
            <person name="Priest M."/>
            <person name="Roberts A."/>
            <person name="Saif S."/>
            <person name="Shea T."/>
            <person name="Shenoy N."/>
            <person name="Sisk P."/>
            <person name="Stolte C."/>
            <person name="Sykes S."/>
            <person name="Wortman J."/>
            <person name="Nusbaum C."/>
            <person name="Birren B."/>
        </authorList>
    </citation>
    <scope>NUCLEOTIDE SEQUENCE [LARGE SCALE GENOMIC DNA]</scope>
    <source>
        <strain evidence="2">25433</strain>
    </source>
</reference>
<evidence type="ECO:0000313" key="2">
    <source>
        <dbReference type="EMBL" id="EXM15433.1"/>
    </source>
</evidence>
<dbReference type="HOGENOM" id="CLU_189335_2_0_1"/>
<dbReference type="Proteomes" id="UP000030701">
    <property type="component" value="Unassembled WGS sequence"/>
</dbReference>
<sequence length="49" mass="5720">MVKNCEKFHQIKSTTTCTSIENYYNLLLLTFLSWNPAVGKDYNSLLVNY</sequence>
<organism evidence="2">
    <name type="scientific">Fusarium oxysporum f. sp. vasinfectum 25433</name>
    <dbReference type="NCBI Taxonomy" id="1089449"/>
    <lineage>
        <taxon>Eukaryota</taxon>
        <taxon>Fungi</taxon>
        <taxon>Dikarya</taxon>
        <taxon>Ascomycota</taxon>
        <taxon>Pezizomycotina</taxon>
        <taxon>Sordariomycetes</taxon>
        <taxon>Hypocreomycetidae</taxon>
        <taxon>Hypocreales</taxon>
        <taxon>Nectriaceae</taxon>
        <taxon>Fusarium</taxon>
        <taxon>Fusarium oxysporum species complex</taxon>
    </lineage>
</organism>
<evidence type="ECO:0000256" key="1">
    <source>
        <dbReference type="ARBA" id="ARBA00044955"/>
    </source>
</evidence>
<name>X0KPF9_FUSOX</name>
<comment type="similarity">
    <text evidence="1">Belongs to the secreted LysM effector family.</text>
</comment>